<keyword evidence="2" id="KW-1133">Transmembrane helix</keyword>
<dbReference type="Proteomes" id="UP000824164">
    <property type="component" value="Unassembled WGS sequence"/>
</dbReference>
<feature type="domain" description="YhaN AAA" evidence="3">
    <location>
        <begin position="1"/>
        <end position="183"/>
    </location>
</feature>
<keyword evidence="1" id="KW-0175">Coiled coil</keyword>
<name>A0A9D1HIE8_9FIRM</name>
<dbReference type="EMBL" id="DVLT01000038">
    <property type="protein sequence ID" value="HIU02722.1"/>
    <property type="molecule type" value="Genomic_DNA"/>
</dbReference>
<keyword evidence="2" id="KW-0472">Membrane</keyword>
<keyword evidence="2" id="KW-0812">Transmembrane</keyword>
<dbReference type="Gene3D" id="3.40.50.300">
    <property type="entry name" value="P-loop containing nucleotide triphosphate hydrolases"/>
    <property type="match status" value="2"/>
</dbReference>
<evidence type="ECO:0000256" key="1">
    <source>
        <dbReference type="SAM" id="Coils"/>
    </source>
</evidence>
<feature type="transmembrane region" description="Helical" evidence="2">
    <location>
        <begin position="338"/>
        <end position="360"/>
    </location>
</feature>
<sequence>MIIKDLYMQHFGKFHDRHIRLDRGMNIIYGDNEAGKSTMTSFIEAMFFGTERARGKAARKDMYSRYQPWEGGRNYEGRMTVEDNGETFRLSRNFYKEDPSFSVEHMQSGKKVSLADERIDDLFDGLTRPNFKNTLCIGQLSGRPDSQYGLSLQAQMANAAKTSTTGVDLKGALEYLKKERRQYDSKAIKDRLQAIDDQLNGTVPLMDPEEYDRQHARLEQQIKDNEARIREARQSGKTARKKDQKQRMEAIRLLEENNYLAEEYQRKKARYNALGKKASRGDYQTLQRQWREARDTYNQSYDKLSRRNGRDLAILFSVMMFGLLILMVFFFLKNSTIYRIGACLVFAAVLIGCALLLMTGRGQLKRRTRKAREAMEQYQEQMEEGMAGQGQARERETLRQELIRLKEKYDAIQEPLQEYMDIYGEDLSLIDEEEDGEDVLEPLNREREELIRKKEQLNARKEWADRAEADRMALEEEASVLQEKMAENEEQSGIIEECAEIIRSLSEDIHGDFGQELNQWVSGIFNRMTGGKYPSVRVDEQLGIQVDDGHQFVDIDLLSQGTKDQLYLSLRLAMVHLLFGGKPMPVILDDTFASFDDSRMAETLHWLGNETGLQVIILTCHHREAAALDEMGMDYHYVEL</sequence>
<dbReference type="PANTHER" id="PTHR41259">
    <property type="entry name" value="DOUBLE-STRAND BREAK REPAIR RAD50 ATPASE, PUTATIVE-RELATED"/>
    <property type="match status" value="1"/>
</dbReference>
<dbReference type="PANTHER" id="PTHR41259:SF1">
    <property type="entry name" value="DOUBLE-STRAND BREAK REPAIR RAD50 ATPASE, PUTATIVE-RELATED"/>
    <property type="match status" value="1"/>
</dbReference>
<evidence type="ECO:0000256" key="2">
    <source>
        <dbReference type="SAM" id="Phobius"/>
    </source>
</evidence>
<evidence type="ECO:0000313" key="6">
    <source>
        <dbReference type="Proteomes" id="UP000824164"/>
    </source>
</evidence>
<reference evidence="5" key="1">
    <citation type="submission" date="2020-10" db="EMBL/GenBank/DDBJ databases">
        <authorList>
            <person name="Gilroy R."/>
        </authorList>
    </citation>
    <scope>NUCLEOTIDE SEQUENCE</scope>
    <source>
        <strain evidence="5">CHK187-14744</strain>
    </source>
</reference>
<feature type="domain" description="Predicted membrane protein YciQ-like C-terminal" evidence="4">
    <location>
        <begin position="213"/>
        <end position="378"/>
    </location>
</feature>
<comment type="caution">
    <text evidence="5">The sequence shown here is derived from an EMBL/GenBank/DDBJ whole genome shotgun (WGS) entry which is preliminary data.</text>
</comment>
<dbReference type="AlphaFoldDB" id="A0A9D1HIE8"/>
<dbReference type="SUPFAM" id="SSF52540">
    <property type="entry name" value="P-loop containing nucleoside triphosphate hydrolases"/>
    <property type="match status" value="1"/>
</dbReference>
<evidence type="ECO:0000259" key="3">
    <source>
        <dbReference type="Pfam" id="PF13514"/>
    </source>
</evidence>
<evidence type="ECO:0000259" key="4">
    <source>
        <dbReference type="Pfam" id="PF20990"/>
    </source>
</evidence>
<accession>A0A9D1HIE8</accession>
<organism evidence="5 6">
    <name type="scientific">Candidatus Onthocola gallistercoris</name>
    <dbReference type="NCBI Taxonomy" id="2840876"/>
    <lineage>
        <taxon>Bacteria</taxon>
        <taxon>Bacillati</taxon>
        <taxon>Bacillota</taxon>
        <taxon>Bacilli</taxon>
        <taxon>Candidatus Onthocola</taxon>
    </lineage>
</organism>
<proteinExistence type="predicted"/>
<evidence type="ECO:0000313" key="5">
    <source>
        <dbReference type="EMBL" id="HIU02722.1"/>
    </source>
</evidence>
<feature type="transmembrane region" description="Helical" evidence="2">
    <location>
        <begin position="312"/>
        <end position="332"/>
    </location>
</feature>
<dbReference type="InterPro" id="IPR038734">
    <property type="entry name" value="YhaN_AAA"/>
</dbReference>
<gene>
    <name evidence="5" type="ORF">IAB63_05665</name>
</gene>
<feature type="coiled-coil region" evidence="1">
    <location>
        <begin position="440"/>
        <end position="491"/>
    </location>
</feature>
<dbReference type="Pfam" id="PF13514">
    <property type="entry name" value="AAA_27"/>
    <property type="match status" value="1"/>
</dbReference>
<dbReference type="Pfam" id="PF20990">
    <property type="entry name" value="DUF2207_C"/>
    <property type="match status" value="1"/>
</dbReference>
<reference evidence="5" key="2">
    <citation type="journal article" date="2021" name="PeerJ">
        <title>Extensive microbial diversity within the chicken gut microbiome revealed by metagenomics and culture.</title>
        <authorList>
            <person name="Gilroy R."/>
            <person name="Ravi A."/>
            <person name="Getino M."/>
            <person name="Pursley I."/>
            <person name="Horton D.L."/>
            <person name="Alikhan N.F."/>
            <person name="Baker D."/>
            <person name="Gharbi K."/>
            <person name="Hall N."/>
            <person name="Watson M."/>
            <person name="Adriaenssens E.M."/>
            <person name="Foster-Nyarko E."/>
            <person name="Jarju S."/>
            <person name="Secka A."/>
            <person name="Antonio M."/>
            <person name="Oren A."/>
            <person name="Chaudhuri R.R."/>
            <person name="La Ragione R."/>
            <person name="Hildebrand F."/>
            <person name="Pallen M.J."/>
        </authorList>
    </citation>
    <scope>NUCLEOTIDE SEQUENCE</scope>
    <source>
        <strain evidence="5">CHK187-14744</strain>
    </source>
</reference>
<dbReference type="InterPro" id="IPR027417">
    <property type="entry name" value="P-loop_NTPase"/>
</dbReference>
<dbReference type="InterPro" id="IPR048389">
    <property type="entry name" value="YciQ-like_C"/>
</dbReference>
<protein>
    <submittedName>
        <fullName evidence="5">AAA family ATPase</fullName>
    </submittedName>
</protein>